<evidence type="ECO:0000259" key="33">
    <source>
        <dbReference type="PROSITE" id="PS51538"/>
    </source>
</evidence>
<feature type="transmembrane region" description="Helical" evidence="31">
    <location>
        <begin position="1599"/>
        <end position="1626"/>
    </location>
</feature>
<dbReference type="Pfam" id="PF16749">
    <property type="entry name" value="Arteri_nsp7a"/>
    <property type="match status" value="1"/>
</dbReference>
<dbReference type="Pfam" id="PF14758">
    <property type="entry name" value="NSP2_assoc"/>
    <property type="match status" value="1"/>
</dbReference>
<evidence type="ECO:0000256" key="23">
    <source>
        <dbReference type="ARBA" id="ARBA00022876"/>
    </source>
</evidence>
<evidence type="ECO:0000256" key="18">
    <source>
        <dbReference type="ARBA" id="ARBA00022807"/>
    </source>
</evidence>
<feature type="transmembrane region" description="Helical" evidence="31">
    <location>
        <begin position="1913"/>
        <end position="1934"/>
    </location>
</feature>
<dbReference type="Gene3D" id="3.90.70.70">
    <property type="entry name" value="Arterivirus papain-like cysteine protease beta domain"/>
    <property type="match status" value="1"/>
</dbReference>
<feature type="transmembrane region" description="Helical" evidence="31">
    <location>
        <begin position="2011"/>
        <end position="2035"/>
    </location>
</feature>
<dbReference type="Pfam" id="PF05411">
    <property type="entry name" value="Peptidase_C32"/>
    <property type="match status" value="1"/>
</dbReference>
<dbReference type="PROSITE" id="PS51540">
    <property type="entry name" value="AV_PCP_BETA"/>
    <property type="match status" value="1"/>
</dbReference>
<evidence type="ECO:0000259" key="34">
    <source>
        <dbReference type="PROSITE" id="PS51539"/>
    </source>
</evidence>
<feature type="region of interest" description="Disordered" evidence="30">
    <location>
        <begin position="746"/>
        <end position="769"/>
    </location>
</feature>
<dbReference type="Gene3D" id="4.10.80.390">
    <property type="match status" value="1"/>
</dbReference>
<reference evidence="36" key="1">
    <citation type="submission" date="2018-06" db="EMBL/GenBank/DDBJ databases">
        <title>Genetic diversity of PRRSV in Hungary.</title>
        <authorList>
            <person name="Olasz F."/>
            <person name="Zadori Z."/>
            <person name="Balint A."/>
        </authorList>
    </citation>
    <scope>NUCLEOTIDE SEQUENCE</scope>
    <source>
        <strain evidence="36">HU19483/2016</strain>
    </source>
</reference>
<evidence type="ECO:0000256" key="5">
    <source>
        <dbReference type="ARBA" id="ARBA00004354"/>
    </source>
</evidence>
<evidence type="ECO:0000256" key="11">
    <source>
        <dbReference type="ARBA" id="ARBA00022692"/>
    </source>
</evidence>
<evidence type="ECO:0000256" key="12">
    <source>
        <dbReference type="ARBA" id="ARBA00022722"/>
    </source>
</evidence>
<keyword evidence="14" id="KW-0688">Ribosomal frameshifting</keyword>
<feature type="compositionally biased region" description="Polar residues" evidence="30">
    <location>
        <begin position="1065"/>
        <end position="1084"/>
    </location>
</feature>
<evidence type="ECO:0000256" key="28">
    <source>
        <dbReference type="ARBA" id="ARBA00023258"/>
    </source>
</evidence>
<dbReference type="Gene3D" id="2.40.10.10">
    <property type="entry name" value="Trypsin-like serine proteases"/>
    <property type="match status" value="2"/>
</dbReference>
<keyword evidence="24 31" id="KW-1133">Transmembrane helix</keyword>
<dbReference type="InterPro" id="IPR032841">
    <property type="entry name" value="NSP2_assoc"/>
</dbReference>
<keyword evidence="13" id="KW-0479">Metal-binding</keyword>
<keyword evidence="18" id="KW-0788">Thiol protease</keyword>
<evidence type="ECO:0000256" key="14">
    <source>
        <dbReference type="ARBA" id="ARBA00022758"/>
    </source>
</evidence>
<comment type="subcellular location">
    <subcellularLocation>
        <location evidence="3">Host cytoplasm</location>
    </subcellularLocation>
    <subcellularLocation>
        <location evidence="5">Host endoplasmic reticulum</location>
    </subcellularLocation>
    <subcellularLocation>
        <location evidence="4">Host membrane</location>
        <topology evidence="4">Multi-pass membrane protein</topology>
    </subcellularLocation>
    <subcellularLocation>
        <location evidence="2">Host nucleus</location>
    </subcellularLocation>
</comment>
<evidence type="ECO:0000256" key="7">
    <source>
        <dbReference type="ARBA" id="ARBA00022581"/>
    </source>
</evidence>
<evidence type="ECO:0000256" key="2">
    <source>
        <dbReference type="ARBA" id="ARBA00004147"/>
    </source>
</evidence>
<evidence type="ECO:0000256" key="22">
    <source>
        <dbReference type="ARBA" id="ARBA00022870"/>
    </source>
</evidence>
<dbReference type="InterPro" id="IPR038155">
    <property type="entry name" value="AV_PCPalpha_sf"/>
</dbReference>
<feature type="transmembrane region" description="Helical" evidence="31">
    <location>
        <begin position="1137"/>
        <end position="1164"/>
    </location>
</feature>
<dbReference type="InterPro" id="IPR038451">
    <property type="entry name" value="Arteri_nsp7a_sf"/>
</dbReference>
<feature type="transmembrane region" description="Helical" evidence="31">
    <location>
        <begin position="1563"/>
        <end position="1587"/>
    </location>
</feature>
<feature type="transmembrane region" description="Helical" evidence="31">
    <location>
        <begin position="1170"/>
        <end position="1187"/>
    </location>
</feature>
<keyword evidence="23" id="KW-1127">Modulation of host ubiquitin pathway by viral deubiquitinase</keyword>
<evidence type="ECO:0000256" key="19">
    <source>
        <dbReference type="ARBA" id="ARBA00022830"/>
    </source>
</evidence>
<dbReference type="InterPro" id="IPR054104">
    <property type="entry name" value="Nsp1alpha_Znf"/>
</dbReference>
<dbReference type="InterPro" id="IPR023338">
    <property type="entry name" value="Arterivirus_NSP4_peptidase"/>
</dbReference>
<keyword evidence="28" id="KW-0922">Interferon antiviral system evasion</keyword>
<keyword evidence="29" id="KW-0899">Viral immunoevasion</keyword>
<accession>A0A411KYB0</accession>
<evidence type="ECO:0000256" key="4">
    <source>
        <dbReference type="ARBA" id="ARBA00004301"/>
    </source>
</evidence>
<evidence type="ECO:0000256" key="20">
    <source>
        <dbReference type="ARBA" id="ARBA00022833"/>
    </source>
</evidence>
<dbReference type="GO" id="GO:0019082">
    <property type="term" value="P:viral protein processing"/>
    <property type="evidence" value="ECO:0007669"/>
    <property type="project" value="InterPro"/>
</dbReference>
<dbReference type="Pfam" id="PF21905">
    <property type="entry name" value="Zf-Nsp1alpha"/>
    <property type="match status" value="1"/>
</dbReference>
<sequence length="2391" mass="259477">MSGTFSRCMCTPAARVFWNAGQVYCTRCLSARPLLALDLQDPTLGALGLFYKPRDKLHWKVPIGIPQVECTPSGCCWLSAVFPVARMTSGNHNFLQRLVKVADVLYRDGCLTPRHLRELQVYERGCNWYPITGPVPGMGLYANSMHVSDQPFVGATHVLTNSPLPQQACRQPFCPFEEAHSDVYKWGNLVIFVNPLSDGKCHMMWTPGSDDSANLEVLPPELERQVEILIKSFPAHHPVDLGDWELTESSEHGFSFGTSHSCGYLAWNPDIFDGKCWLSCFFDLSPGVWRREEFLASAFGYQTKWGVHGKYLQRRLQINGIRAVVDPDGPIHVEALSCPQSWIRHLTMDDEVTPGFVRLMSLRIVPNTEPTTLQVFRFGAHKWYGAAGKRARAKRAAKGEKSLVVAPKATKPISACETTVYSPPTDGSCGWHALAAIVNRMMNDDFTSPLTQYNRPEDDWASDYDLSQAIQCLQLPAAIVRNRACPNAKYLIKLNGVHWEVEVRLGMTPRLLSRECVVGVCPEGCIALPYPEKGLPERALEALASTYRLPSDCVVSGIVDFLADPPQEFWTLDKMLTSPSPEQSGFSSLYRLLLEVVPQKCGATEGAFVCAVERMLKDCPSSEQAMTLLTKIKVPSSKAPSVSLDECFPTDVSADLGPASQGGPQGPGTAVTLHSPNVERFEGAAPEGILDSGHETVHSAPLTGSFSKKQVQVIVDKQLGLSGCGPAAKGVHEGVLFSSGSTNLANEDLSSPGSMQEGALNSREDEPLDLSKPAVTATITLVKELIPDYSGSNAGTPPVIARKSAPMELMPRYVERCDTMLSDSADLSDAQTLDQPLDLSLAAWPVKTTASDPGWVRGRREPVFVKPRDALSDGDSVLQFGELSESSSVIEFEQTKGAPVDNTPVDLTVSNEAPSAVDSFRFSEPERPRFSAQALIDRGGPLAEIHAKIKNRVYEQCLQACEPGSRATPATREWLDRMWDRVDMKTWRCTSQFQAGRILASLKFLPDMIQDTPPPVPKKNRAGNADLKQLVAQWDRKLNLTPPPKPVEPASARIVSPPMSVRQGDVTSSDGPPQAPNLSGRASTSGGWKGFMLSGTRLAGSVSQRFMAGVFEIVSHLPAFMLSLFSPRGSMAPGDWCFASVVLLALLLCRLYPILGCLPLLGVFSGSVRRVRLGVFGTWMAFAVFLFSTPSNPVGSSCDHDSPECHAELLALEQRQLWEPVRGLVVGPSGLLCVVLGRLLGGSRDFWYVLLRLCMLADLALSFIYVVSQGRCYKCWGKCIRTAPAEVALNVFPFSRATRNSLVSVCDRFQTPKGVDPVYLATGWRGCWCGESPIHQPHQKPIAYANLDEKKISAQTVVAVPYDPSQAIKCLKVLQAGGAIVDQPTPEVVRVSEIPFSAPFFPKVPVNPDCRVVVDSDTFVAAVRCGYSTTQLVLGQGNFAKLNQIPPRNSTSTKATGGASYTLAVTQVSVWTLAHFILGLWLTSPQVCGRGTADPWCSNPFSYPTYGPGVVCSSRLCVSADGVTLPLFSAVVQLSGREVGIFILVFVSLIALAHHMALKADVLVVFLALCAYAWPMSSWLICFFPVLLRWVTLHPLTMLWVHSFLVFCLPAAGVLSLGVTGLLWAVGRFTQVAGIITPYDIHQYTSGPRGAAAVATAPEGTYMAAVRRAALTGRTLIFTPSAIGSLLEGAFRTQKPCPNTVNVVGSSLGSGGVFTIDGKKIVVTATHVLNGDTARVTGDSYNRMHTFKTNGDYAWSHADDWQGVAPVVKVTKGYRGRAYWQTSTGVEPGVIGEGFAFCFTNCGDSGSPVISESGDLIGVHTGSNKLGSGLVTTPGGETCTIKETKLSDLSRHFAGPRVPLGNMKLSPAIIPDVTSIPSDLASLLASVPAMEGGLSTVQLLCVFFLLWRMMGHAWTPVVAVSFFLLNEVLPAVLVRAVFSFALFVLAWATPWSAQVLMIRLLTASLNRNKLSLVFYALGGVVGLATEVGTFAGRLPELSQALSTYCFLPRAFALTSCVPIVVVGGLHALGVILWLFKYRCLHDMLVGDGSFSSAFFLRYFAEGNLRKGVSQSCGMNNESLTAALACNLSQADLDFLSSLTNFKCFVSASNMKNAAGQYIEAAYAKALRRELASLVQVDKMKGVLSKLEAFAETATPSLDAGDVIVLLGQHPHGSILDINVGAERKTVAVQETRSLGGSKFSVCTVVSNTPVDALTDIPLQTPTPLFENGPRHRGEEDDLKVERTKKHCVSLGFHNINGKVYCKIWDKSTGDTFYTDDSRYTQDYAFQDRSINYRDRDYEGVQATLQQGFDPKSETPIGTVVIGGVTYSRYLVKGKEVLVLRPDNCLEAARLSLEQALAGMGQTCDLTAAEVEKLKRIINQLQGLTTEQALNC</sequence>
<dbReference type="GO" id="GO:0085034">
    <property type="term" value="P:symbiont-mediated suppression of host NF-kappaB cascade"/>
    <property type="evidence" value="ECO:0007669"/>
    <property type="project" value="UniProtKB-KW"/>
</dbReference>
<dbReference type="InterPro" id="IPR032855">
    <property type="entry name" value="NSP2-B_epitope"/>
</dbReference>
<evidence type="ECO:0000256" key="9">
    <source>
        <dbReference type="ARBA" id="ARBA00022662"/>
    </source>
</evidence>
<evidence type="ECO:0000256" key="6">
    <source>
        <dbReference type="ARBA" id="ARBA00022562"/>
    </source>
</evidence>
<dbReference type="GO" id="GO:0075523">
    <property type="term" value="P:viral translational frameshifting"/>
    <property type="evidence" value="ECO:0007669"/>
    <property type="project" value="UniProtKB-KW"/>
</dbReference>
<keyword evidence="9" id="KW-1130">Modulation of host ubiquitin pathway by virus</keyword>
<dbReference type="GO" id="GO:0004197">
    <property type="term" value="F:cysteine-type endopeptidase activity"/>
    <property type="evidence" value="ECO:0007669"/>
    <property type="project" value="InterPro"/>
</dbReference>
<keyword evidence="15" id="KW-0255">Endonuclease</keyword>
<evidence type="ECO:0000256" key="21">
    <source>
        <dbReference type="ARBA" id="ARBA00022863"/>
    </source>
</evidence>
<dbReference type="Gene3D" id="2.30.31.30">
    <property type="entry name" value="Arterivirus nps1beta, nuclease domain"/>
    <property type="match status" value="1"/>
</dbReference>
<dbReference type="GO" id="GO:0006508">
    <property type="term" value="P:proteolysis"/>
    <property type="evidence" value="ECO:0007669"/>
    <property type="project" value="UniProtKB-KW"/>
</dbReference>
<keyword evidence="12" id="KW-0540">Nuclease</keyword>
<organism evidence="36">
    <name type="scientific">porcine reproductive and respiratory syndrome virus 1</name>
    <dbReference type="NCBI Taxonomy" id="1965066"/>
    <lineage>
        <taxon>Viruses</taxon>
        <taxon>Riboviria</taxon>
        <taxon>Orthornavirae</taxon>
        <taxon>Pisuviricota</taxon>
        <taxon>Pisoniviricetes</taxon>
        <taxon>Nidovirales</taxon>
        <taxon>Arnidovirineae</taxon>
        <taxon>Arteriviridae</taxon>
        <taxon>Variarterivirinae</taxon>
        <taxon>Betaarterivirus</taxon>
        <taxon>Eurpobartevirus</taxon>
        <taxon>Betaarterivirus europensis</taxon>
    </lineage>
</organism>
<keyword evidence="20" id="KW-0862">Zinc</keyword>
<dbReference type="GO" id="GO:0042025">
    <property type="term" value="C:host cell nucleus"/>
    <property type="evidence" value="ECO:0007669"/>
    <property type="project" value="UniProtKB-SubCell"/>
</dbReference>
<dbReference type="CDD" id="cd22528">
    <property type="entry name" value="av_Nsp3_ER-remodelling"/>
    <property type="match status" value="1"/>
</dbReference>
<evidence type="ECO:0000256" key="3">
    <source>
        <dbReference type="ARBA" id="ARBA00004192"/>
    </source>
</evidence>
<evidence type="ECO:0000256" key="13">
    <source>
        <dbReference type="ARBA" id="ARBA00022723"/>
    </source>
</evidence>
<proteinExistence type="predicted"/>
<dbReference type="Gene3D" id="3.90.70.160">
    <property type="match status" value="1"/>
</dbReference>
<dbReference type="PROSITE" id="PS51538">
    <property type="entry name" value="AV_CP"/>
    <property type="match status" value="1"/>
</dbReference>
<dbReference type="EMBL" id="MH463458">
    <property type="protein sequence ID" value="QBC98273.1"/>
    <property type="molecule type" value="Genomic_RNA"/>
</dbReference>
<keyword evidence="22" id="KW-1043">Host membrane</keyword>
<evidence type="ECO:0000256" key="10">
    <source>
        <dbReference type="ARBA" id="ARBA00022670"/>
    </source>
</evidence>
<dbReference type="InterPro" id="IPR023183">
    <property type="entry name" value="Chymotrypsin-like_C"/>
</dbReference>
<evidence type="ECO:0000256" key="8">
    <source>
        <dbReference type="ARBA" id="ARBA00022632"/>
    </source>
</evidence>
<evidence type="ECO:0000259" key="35">
    <source>
        <dbReference type="PROSITE" id="PS51540"/>
    </source>
</evidence>
<dbReference type="GO" id="GO:0004843">
    <property type="term" value="F:cysteine-type deubiquitinase activity"/>
    <property type="evidence" value="ECO:0007669"/>
    <property type="project" value="UniProtKB-EC"/>
</dbReference>
<dbReference type="Gene3D" id="3.30.1330.220">
    <property type="entry name" value="Arterivirus nonstructural protein 7 alpha"/>
    <property type="match status" value="1"/>
</dbReference>
<dbReference type="Pfam" id="PF05579">
    <property type="entry name" value="Peptidase_S32"/>
    <property type="match status" value="1"/>
</dbReference>
<dbReference type="GO" id="GO:0033644">
    <property type="term" value="C:host cell membrane"/>
    <property type="evidence" value="ECO:0007669"/>
    <property type="project" value="UniProtKB-SubCell"/>
</dbReference>
<dbReference type="Pfam" id="PF05412">
    <property type="entry name" value="Peptidase_C33"/>
    <property type="match status" value="1"/>
</dbReference>
<dbReference type="InterPro" id="IPR008760">
    <property type="entry name" value="EAV_peptidase_S32"/>
</dbReference>
<gene>
    <name evidence="36" type="primary">ORF1a</name>
</gene>
<keyword evidence="26" id="KW-1038">Host endoplasmic reticulum</keyword>
<keyword evidence="27" id="KW-1035">Host cytoplasm</keyword>
<feature type="domain" description="Peptidase S32" evidence="32">
    <location>
        <begin position="1689"/>
        <end position="1891"/>
    </location>
</feature>
<dbReference type="InterPro" id="IPR038154">
    <property type="entry name" value="AV_PCPbeta_sf"/>
</dbReference>
<comment type="catalytic activity">
    <reaction evidence="1">
        <text>Thiol-dependent hydrolysis of ester, thioester, amide, peptide and isopeptide bonds formed by the C-terminal Gly of ubiquitin (a 76-residue protein attached to proteins as an intracellular targeting signal).</text>
        <dbReference type="EC" id="3.4.19.12"/>
    </reaction>
</comment>
<dbReference type="InterPro" id="IPR008743">
    <property type="entry name" value="Arterivirus_Nsp2_C33"/>
</dbReference>
<dbReference type="SUPFAM" id="SSF50494">
    <property type="entry name" value="Trypsin-like serine proteases"/>
    <property type="match status" value="1"/>
</dbReference>
<feature type="transmembrane region" description="Helical" evidence="31">
    <location>
        <begin position="1539"/>
        <end position="1557"/>
    </location>
</feature>
<keyword evidence="25 31" id="KW-0472">Membrane</keyword>
<dbReference type="Pfam" id="PF05410">
    <property type="entry name" value="Peptidase_C31"/>
    <property type="match status" value="1"/>
</dbReference>
<evidence type="ECO:0000259" key="32">
    <source>
        <dbReference type="PROSITE" id="PS51493"/>
    </source>
</evidence>
<evidence type="ECO:0000256" key="26">
    <source>
        <dbReference type="ARBA" id="ARBA00023184"/>
    </source>
</evidence>
<dbReference type="GO" id="GO:0004519">
    <property type="term" value="F:endonuclease activity"/>
    <property type="evidence" value="ECO:0007669"/>
    <property type="project" value="UniProtKB-KW"/>
</dbReference>
<dbReference type="Gene3D" id="3.30.40.20">
    <property type="entry name" value="Chymotrypsin-like serine protease, domain 3"/>
    <property type="match status" value="1"/>
</dbReference>
<dbReference type="InterPro" id="IPR009003">
    <property type="entry name" value="Peptidase_S1_PA"/>
</dbReference>
<keyword evidence="21" id="KW-1100">Inhibition of host NF-kappa-B by virus</keyword>
<keyword evidence="19" id="KW-1114">Inhibition of host interferon signaling pathway by virus</keyword>
<feature type="region of interest" description="Disordered" evidence="30">
    <location>
        <begin position="1038"/>
        <end position="1084"/>
    </location>
</feature>
<feature type="domain" description="Peptidase C33" evidence="33">
    <location>
        <begin position="420"/>
        <end position="527"/>
    </location>
</feature>
<evidence type="ECO:0000256" key="30">
    <source>
        <dbReference type="SAM" id="MobiDB-lite"/>
    </source>
</evidence>
<dbReference type="PROSITE" id="PS51493">
    <property type="entry name" value="AV_NSP4_PRO"/>
    <property type="match status" value="1"/>
</dbReference>
<evidence type="ECO:0000256" key="17">
    <source>
        <dbReference type="ARBA" id="ARBA00022801"/>
    </source>
</evidence>
<dbReference type="Gene3D" id="3.90.70.60">
    <property type="entry name" value="Porcine arterivirus-type cysteine proteinase alpha domain"/>
    <property type="match status" value="1"/>
</dbReference>
<protein>
    <submittedName>
        <fullName evidence="36">Polyprotein 1a</fullName>
    </submittedName>
</protein>
<keyword evidence="11 31" id="KW-0812">Transmembrane</keyword>
<keyword evidence="8" id="KW-1090">Inhibition of host innate immune response by virus</keyword>
<dbReference type="GO" id="GO:0008270">
    <property type="term" value="F:zinc ion binding"/>
    <property type="evidence" value="ECO:0007669"/>
    <property type="project" value="UniProtKB-KW"/>
</dbReference>
<dbReference type="InterPro" id="IPR008741">
    <property type="entry name" value="AV_PCPalpha"/>
</dbReference>
<dbReference type="GO" id="GO:0039648">
    <property type="term" value="P:symbiont-mediated perturbation of host ubiquitin-like protein modification"/>
    <property type="evidence" value="ECO:0007669"/>
    <property type="project" value="UniProtKB-KW"/>
</dbReference>
<dbReference type="GO" id="GO:0052170">
    <property type="term" value="P:symbiont-mediated suppression of host innate immune response"/>
    <property type="evidence" value="ECO:0007669"/>
    <property type="project" value="UniProtKB-KW"/>
</dbReference>
<dbReference type="InterPro" id="IPR025773">
    <property type="entry name" value="AV_PCPbeta"/>
</dbReference>
<evidence type="ECO:0000256" key="29">
    <source>
        <dbReference type="ARBA" id="ARBA00023280"/>
    </source>
</evidence>
<evidence type="ECO:0000256" key="15">
    <source>
        <dbReference type="ARBA" id="ARBA00022759"/>
    </source>
</evidence>
<feature type="transmembrane region" description="Helical" evidence="31">
    <location>
        <begin position="1940"/>
        <end position="1960"/>
    </location>
</feature>
<evidence type="ECO:0000256" key="16">
    <source>
        <dbReference type="ARBA" id="ARBA00022771"/>
    </source>
</evidence>
<keyword evidence="10" id="KW-0645">Protease</keyword>
<keyword evidence="7" id="KW-0945">Host-virus interaction</keyword>
<evidence type="ECO:0000256" key="27">
    <source>
        <dbReference type="ARBA" id="ARBA00023200"/>
    </source>
</evidence>
<dbReference type="GO" id="GO:0039502">
    <property type="term" value="P:symbiont-mediated suppression of host type I interferon-mediated signaling pathway"/>
    <property type="evidence" value="ECO:0007669"/>
    <property type="project" value="UniProtKB-KW"/>
</dbReference>
<dbReference type="GO" id="GO:0004252">
    <property type="term" value="F:serine-type endopeptidase activity"/>
    <property type="evidence" value="ECO:0007669"/>
    <property type="project" value="InterPro"/>
</dbReference>
<evidence type="ECO:0000256" key="31">
    <source>
        <dbReference type="SAM" id="Phobius"/>
    </source>
</evidence>
<keyword evidence="17" id="KW-0378">Hydrolase</keyword>
<keyword evidence="6" id="KW-1048">Host nucleus</keyword>
<evidence type="ECO:0000256" key="25">
    <source>
        <dbReference type="ARBA" id="ARBA00023136"/>
    </source>
</evidence>
<dbReference type="PROSITE" id="PS51539">
    <property type="entry name" value="AV_PCP_ALPHA"/>
    <property type="match status" value="1"/>
</dbReference>
<dbReference type="InterPro" id="IPR031932">
    <property type="entry name" value="Arteri_nsp7a"/>
</dbReference>
<feature type="domain" description="Peptidase C32" evidence="35">
    <location>
        <begin position="269"/>
        <end position="385"/>
    </location>
</feature>
<keyword evidence="16" id="KW-0863">Zinc-finger</keyword>
<dbReference type="GO" id="GO:0044165">
    <property type="term" value="C:host cell endoplasmic reticulum"/>
    <property type="evidence" value="ECO:0007669"/>
    <property type="project" value="UniProtKB-SubCell"/>
</dbReference>
<dbReference type="Pfam" id="PF14757">
    <property type="entry name" value="NSP2-B_epitope"/>
    <property type="match status" value="1"/>
</dbReference>
<evidence type="ECO:0000313" key="36">
    <source>
        <dbReference type="EMBL" id="QBC98273.1"/>
    </source>
</evidence>
<feature type="transmembrane region" description="Helical" evidence="31">
    <location>
        <begin position="1246"/>
        <end position="1268"/>
    </location>
</feature>
<name>A0A411KYB0_9NIDO</name>
<dbReference type="InterPro" id="IPR043504">
    <property type="entry name" value="Peptidase_S1_PA_chymotrypsin"/>
</dbReference>
<feature type="domain" description="Peptidase C31" evidence="34">
    <location>
        <begin position="69"/>
        <end position="180"/>
    </location>
</feature>
<feature type="transmembrane region" description="Helical" evidence="31">
    <location>
        <begin position="1972"/>
        <end position="1991"/>
    </location>
</feature>
<evidence type="ECO:0000256" key="24">
    <source>
        <dbReference type="ARBA" id="ARBA00022989"/>
    </source>
</evidence>
<evidence type="ECO:0000256" key="1">
    <source>
        <dbReference type="ARBA" id="ARBA00000707"/>
    </source>
</evidence>